<dbReference type="InterPro" id="IPR029000">
    <property type="entry name" value="Cyclophilin-like_dom_sf"/>
</dbReference>
<name>N1VCU5_9MICC</name>
<dbReference type="PANTHER" id="PTHR43309:SF3">
    <property type="entry name" value="5-OXOPROLINASE SUBUNIT C"/>
    <property type="match status" value="1"/>
</dbReference>
<dbReference type="InterPro" id="IPR052708">
    <property type="entry name" value="PxpC"/>
</dbReference>
<dbReference type="Gene3D" id="2.40.100.10">
    <property type="entry name" value="Cyclophilin-like"/>
    <property type="match status" value="1"/>
</dbReference>
<dbReference type="OrthoDB" id="9768696at2"/>
<dbReference type="Proteomes" id="UP000010729">
    <property type="component" value="Unassembled WGS sequence"/>
</dbReference>
<keyword evidence="1" id="KW-0547">Nucleotide-binding</keyword>
<evidence type="ECO:0000256" key="1">
    <source>
        <dbReference type="ARBA" id="ARBA00022741"/>
    </source>
</evidence>
<evidence type="ECO:0000256" key="3">
    <source>
        <dbReference type="ARBA" id="ARBA00022840"/>
    </source>
</evidence>
<evidence type="ECO:0000256" key="2">
    <source>
        <dbReference type="ARBA" id="ARBA00022801"/>
    </source>
</evidence>
<accession>N1VCU5</accession>
<dbReference type="AlphaFoldDB" id="N1VCU5"/>
<evidence type="ECO:0000259" key="4">
    <source>
        <dbReference type="Pfam" id="PF02626"/>
    </source>
</evidence>
<comment type="caution">
    <text evidence="5">The sequence shown here is derived from an EMBL/GenBank/DDBJ whole genome shotgun (WGS) entry which is preliminary data.</text>
</comment>
<organism evidence="5 6">
    <name type="scientific">Arthrobacter crystallopoietes BAB-32</name>
    <dbReference type="NCBI Taxonomy" id="1246476"/>
    <lineage>
        <taxon>Bacteria</taxon>
        <taxon>Bacillati</taxon>
        <taxon>Actinomycetota</taxon>
        <taxon>Actinomycetes</taxon>
        <taxon>Micrococcales</taxon>
        <taxon>Micrococcaceae</taxon>
        <taxon>Crystallibacter</taxon>
    </lineage>
</organism>
<evidence type="ECO:0000313" key="5">
    <source>
        <dbReference type="EMBL" id="EMY36128.1"/>
    </source>
</evidence>
<protein>
    <recommendedName>
        <fullName evidence="4">Carboxyltransferase domain-containing protein</fullName>
    </recommendedName>
</protein>
<gene>
    <name evidence="5" type="ORF">D477_000735</name>
</gene>
<dbReference type="Pfam" id="PF02626">
    <property type="entry name" value="CT_A_B"/>
    <property type="match status" value="1"/>
</dbReference>
<dbReference type="InterPro" id="IPR003778">
    <property type="entry name" value="CT_A_B"/>
</dbReference>
<feature type="non-terminal residue" evidence="5">
    <location>
        <position position="1"/>
    </location>
</feature>
<dbReference type="GO" id="GO:0016787">
    <property type="term" value="F:hydrolase activity"/>
    <property type="evidence" value="ECO:0007669"/>
    <property type="project" value="UniProtKB-KW"/>
</dbReference>
<evidence type="ECO:0000313" key="6">
    <source>
        <dbReference type="Proteomes" id="UP000010729"/>
    </source>
</evidence>
<dbReference type="EMBL" id="ANPE02000026">
    <property type="protein sequence ID" value="EMY36128.1"/>
    <property type="molecule type" value="Genomic_DNA"/>
</dbReference>
<proteinExistence type="predicted"/>
<keyword evidence="3" id="KW-0067">ATP-binding</keyword>
<dbReference type="GO" id="GO:0005524">
    <property type="term" value="F:ATP binding"/>
    <property type="evidence" value="ECO:0007669"/>
    <property type="project" value="UniProtKB-KW"/>
</dbReference>
<dbReference type="SUPFAM" id="SSF50891">
    <property type="entry name" value="Cyclophilin-like"/>
    <property type="match status" value="1"/>
</dbReference>
<feature type="domain" description="Carboxyltransferase" evidence="4">
    <location>
        <begin position="6"/>
        <end position="68"/>
    </location>
</feature>
<sequence>APLERIREGELQSEGAVAGALQVPPSGLPVLFLADHPVTGGYPVIAAVVPEDLPVAAQLPPGTTVRFVLVDPDTLQPAGAAGTENQPEGRRP</sequence>
<keyword evidence="2" id="KW-0378">Hydrolase</keyword>
<keyword evidence="6" id="KW-1185">Reference proteome</keyword>
<dbReference type="PANTHER" id="PTHR43309">
    <property type="entry name" value="5-OXOPROLINASE SUBUNIT C"/>
    <property type="match status" value="1"/>
</dbReference>
<reference evidence="5 6" key="1">
    <citation type="journal article" date="2013" name="Genome Announc.">
        <title>Draft Genome Sequence of Arthrobacter crystallopoietes Strain BAB-32, Revealing Genes for Bioremediation.</title>
        <authorList>
            <person name="Joshi M.N."/>
            <person name="Pandit A.S."/>
            <person name="Sharma A."/>
            <person name="Pandya R.V."/>
            <person name="Desai S.M."/>
            <person name="Saxena A.K."/>
            <person name="Bagatharia S.B."/>
        </authorList>
    </citation>
    <scope>NUCLEOTIDE SEQUENCE [LARGE SCALE GENOMIC DNA]</scope>
    <source>
        <strain evidence="5 6">BAB-32</strain>
    </source>
</reference>